<evidence type="ECO:0000256" key="1">
    <source>
        <dbReference type="SAM" id="MobiDB-lite"/>
    </source>
</evidence>
<dbReference type="Proteomes" id="UP000002605">
    <property type="component" value="Chromosome R"/>
</dbReference>
<dbReference type="GeneID" id="8049478"/>
<evidence type="ECO:0000313" key="3">
    <source>
        <dbReference type="EMBL" id="CAX40451.1"/>
    </source>
</evidence>
<dbReference type="InterPro" id="IPR032675">
    <property type="entry name" value="LRR_dom_sf"/>
</dbReference>
<evidence type="ECO:0000313" key="4">
    <source>
        <dbReference type="Proteomes" id="UP000002605"/>
    </source>
</evidence>
<dbReference type="VEuPathDB" id="FungiDB:CD36_34930"/>
<protein>
    <submittedName>
        <fullName evidence="3">LPF family protein, putative</fullName>
    </submittedName>
</protein>
<dbReference type="CGD" id="CAL0000166085">
    <property type="gene designation" value="Cd36_34930"/>
</dbReference>
<name>B9WMY5_CANDC</name>
<reference evidence="3 4" key="1">
    <citation type="journal article" date="2009" name="Genome Res.">
        <title>Comparative genomics of the fungal pathogens Candida dubliniensis and Candida albicans.</title>
        <authorList>
            <person name="Jackson A.P."/>
            <person name="Gamble J.A."/>
            <person name="Yeomans T."/>
            <person name="Moran G.P."/>
            <person name="Saunders D."/>
            <person name="Harris D."/>
            <person name="Aslett M."/>
            <person name="Barrell J.F."/>
            <person name="Butler G."/>
            <person name="Citiulo F."/>
            <person name="Coleman D.C."/>
            <person name="de Groot P.W.J."/>
            <person name="Goodwin T.J."/>
            <person name="Quail M.A."/>
            <person name="McQuillan J."/>
            <person name="Munro C.A."/>
            <person name="Pain A."/>
            <person name="Poulter R.T."/>
            <person name="Rajandream M.A."/>
            <person name="Renauld H."/>
            <person name="Spiering M.J."/>
            <person name="Tivey A."/>
            <person name="Gow N.A.R."/>
            <person name="Barrell B."/>
            <person name="Sullivan D.J."/>
            <person name="Berriman M."/>
        </authorList>
    </citation>
    <scope>NUCLEOTIDE SEQUENCE [LARGE SCALE GENOMIC DNA]</scope>
    <source>
        <strain evidence="4">CD36 / ATCC MYA-646 / CBS 7987 / NCPF 3949 / NRRL Y-17841</strain>
    </source>
</reference>
<keyword evidence="4" id="KW-1185">Reference proteome</keyword>
<sequence length="699" mass="80848">MIITTEVELFSNLINLPNELIMRIISNIPRCMLPELLYFQLVRRLVILEIFSKVEITGFVERHSRSEYNLNFNYKPCNCKFFKITFDNLMKAIDLYSIYPKSLNFQYSNATRRVLDGSTQLLQQAQSISGTFNSITGLTPQELSDLLINSKIWFDSIVLIGFKIPFPLPLIATNVSLFRTSLHNYIIPGMRKLDLLLDIPIDTLRLLILPNELEELRIETANLILILPSRSLRKLTIITHSTMVCFISKEMTNLQYLSINMSNLVNIDDIGICAPFLQELHLIDCFSMTNFEFIKQYHHLKHLNIKNCLFPISLFETPWYPSNLISFNYDGNDRIRSSDGSSSSGGDGNSSPSLIFPPNLKQLSIRSSYYARNDIRNLVLPENLEKLELLNLNFINENFKFQGDCLQYVRIHAPTIIFDKNFQIPSTVLEFILEVEYLTFENIDFIYQLPKNLLCLHLVAKKHCHINPITEKIKWPLMLTNLFLLGFDIDQSMFELMNLKESSLEKITIRGGCLERLDGELLPVAVKHLTLSQMGIIDVMNLYKLTNLLSLSLLKNNLKDVVYVKLPLQSLQTLNVGFCNIQFLSSFLVSFNEEKFKNAILEVDAVGNFGVNIPDLLQTMQQINGLSVFLTQLNETTPPIYQRGLYFTNDHFDPFESEESSESDFDEDEMIDDEDDDEMIDDEEEDEDEMLHHQYGWRW</sequence>
<organism evidence="3 4">
    <name type="scientific">Candida dubliniensis (strain CD36 / ATCC MYA-646 / CBS 7987 / NCPF 3949 / NRRL Y-17841)</name>
    <name type="common">Yeast</name>
    <dbReference type="NCBI Taxonomy" id="573826"/>
    <lineage>
        <taxon>Eukaryota</taxon>
        <taxon>Fungi</taxon>
        <taxon>Dikarya</taxon>
        <taxon>Ascomycota</taxon>
        <taxon>Saccharomycotina</taxon>
        <taxon>Pichiomycetes</taxon>
        <taxon>Debaryomycetaceae</taxon>
        <taxon>Candida/Lodderomyces clade</taxon>
        <taxon>Candida</taxon>
    </lineage>
</organism>
<dbReference type="HOGENOM" id="CLU_016174_1_1_1"/>
<dbReference type="OrthoDB" id="4021105at2759"/>
<proteinExistence type="predicted"/>
<evidence type="ECO:0000313" key="2">
    <source>
        <dbReference type="CGD" id="CAL0000166085"/>
    </source>
</evidence>
<dbReference type="KEGG" id="cdu:CD36_34930"/>
<feature type="compositionally biased region" description="Acidic residues" evidence="1">
    <location>
        <begin position="656"/>
        <end position="689"/>
    </location>
</feature>
<accession>B9WMY5</accession>
<dbReference type="EMBL" id="FM992695">
    <property type="protein sequence ID" value="CAX40451.1"/>
    <property type="molecule type" value="Genomic_DNA"/>
</dbReference>
<feature type="region of interest" description="Disordered" evidence="1">
    <location>
        <begin position="656"/>
        <end position="699"/>
    </location>
</feature>
<gene>
    <name evidence="2" type="ordered locus">Cd36_34930</name>
    <name evidence="3" type="ORF">CD36_34930</name>
</gene>
<dbReference type="AlphaFoldDB" id="B9WMY5"/>
<dbReference type="Gene3D" id="3.80.10.10">
    <property type="entry name" value="Ribonuclease Inhibitor"/>
    <property type="match status" value="2"/>
</dbReference>
<dbReference type="RefSeq" id="XP_002422444.1">
    <property type="nucleotide sequence ID" value="XM_002422399.1"/>
</dbReference>
<dbReference type="SUPFAM" id="SSF52058">
    <property type="entry name" value="L domain-like"/>
    <property type="match status" value="1"/>
</dbReference>